<reference evidence="1 2" key="1">
    <citation type="submission" date="2017-08" db="EMBL/GenBank/DDBJ databases">
        <title>Harnessing the power of phylogenomics to disentangle the directionality and signatures of interkingdom host jumping in the parasitic fungal genus Tolypocladium.</title>
        <authorList>
            <person name="Quandt C.A."/>
            <person name="Patterson W."/>
            <person name="Spatafora J.W."/>
        </authorList>
    </citation>
    <scope>NUCLEOTIDE SEQUENCE [LARGE SCALE GENOMIC DNA]</scope>
    <source>
        <strain evidence="1 2">CBS 113982</strain>
    </source>
</reference>
<dbReference type="Proteomes" id="UP000236621">
    <property type="component" value="Unassembled WGS sequence"/>
</dbReference>
<keyword evidence="2" id="KW-1185">Reference proteome</keyword>
<gene>
    <name evidence="1" type="ORF">TCAP_01570</name>
</gene>
<evidence type="ECO:0000313" key="2">
    <source>
        <dbReference type="Proteomes" id="UP000236621"/>
    </source>
</evidence>
<organism evidence="1 2">
    <name type="scientific">Tolypocladium capitatum</name>
    <dbReference type="NCBI Taxonomy" id="45235"/>
    <lineage>
        <taxon>Eukaryota</taxon>
        <taxon>Fungi</taxon>
        <taxon>Dikarya</taxon>
        <taxon>Ascomycota</taxon>
        <taxon>Pezizomycotina</taxon>
        <taxon>Sordariomycetes</taxon>
        <taxon>Hypocreomycetidae</taxon>
        <taxon>Hypocreales</taxon>
        <taxon>Ophiocordycipitaceae</taxon>
        <taxon>Tolypocladium</taxon>
    </lineage>
</organism>
<proteinExistence type="predicted"/>
<protein>
    <submittedName>
        <fullName evidence="1">Uncharacterized protein</fullName>
    </submittedName>
</protein>
<accession>A0A2K3QLT2</accession>
<name>A0A2K3QLT2_9HYPO</name>
<dbReference type="OrthoDB" id="10328052at2759"/>
<sequence length="82" mass="9165">MFSSLSFDSYRHSDSKLKHVLAIGYLPESSPRHDILIDSMEAPMAEPADERFFAVWLSAAPAIILGNTSQSRNVERLVRSSN</sequence>
<dbReference type="AlphaFoldDB" id="A0A2K3QLT2"/>
<comment type="caution">
    <text evidence="1">The sequence shown here is derived from an EMBL/GenBank/DDBJ whole genome shotgun (WGS) entry which is preliminary data.</text>
</comment>
<evidence type="ECO:0000313" key="1">
    <source>
        <dbReference type="EMBL" id="PNY28479.1"/>
    </source>
</evidence>
<dbReference type="EMBL" id="NRSZ01000250">
    <property type="protein sequence ID" value="PNY28479.1"/>
    <property type="molecule type" value="Genomic_DNA"/>
</dbReference>